<comment type="caution">
    <text evidence="1">The sequence shown here is derived from an EMBL/GenBank/DDBJ whole genome shotgun (WGS) entry which is preliminary data.</text>
</comment>
<accession>A0A9X1XQX7</accession>
<organism evidence="1 2">
    <name type="scientific">Vibrio amylolyticus</name>
    <dbReference type="NCBI Taxonomy" id="2847292"/>
    <lineage>
        <taxon>Bacteria</taxon>
        <taxon>Pseudomonadati</taxon>
        <taxon>Pseudomonadota</taxon>
        <taxon>Gammaproteobacteria</taxon>
        <taxon>Vibrionales</taxon>
        <taxon>Vibrionaceae</taxon>
        <taxon>Vibrio</taxon>
    </lineage>
</organism>
<reference evidence="1" key="1">
    <citation type="submission" date="2021-11" db="EMBL/GenBank/DDBJ databases">
        <title>Vibrio ZSDE26 sp. nov. and Vibrio ZSDZ34 sp. nov., isolated from coastal seawater in Qingdao.</title>
        <authorList>
            <person name="Zhang P."/>
        </authorList>
    </citation>
    <scope>NUCLEOTIDE SEQUENCE</scope>
    <source>
        <strain evidence="1">ZSDE26</strain>
    </source>
</reference>
<dbReference type="EMBL" id="JAJHVV010000006">
    <property type="protein sequence ID" value="MCK6263934.1"/>
    <property type="molecule type" value="Genomic_DNA"/>
</dbReference>
<gene>
    <name evidence="1" type="ORF">KP803_11700</name>
</gene>
<dbReference type="Proteomes" id="UP001139559">
    <property type="component" value="Unassembled WGS sequence"/>
</dbReference>
<proteinExistence type="predicted"/>
<dbReference type="AlphaFoldDB" id="A0A9X1XQX7"/>
<dbReference type="RefSeq" id="WP_248009013.1">
    <property type="nucleotide sequence ID" value="NZ_JAJHVV010000006.1"/>
</dbReference>
<keyword evidence="2" id="KW-1185">Reference proteome</keyword>
<evidence type="ECO:0000313" key="2">
    <source>
        <dbReference type="Proteomes" id="UP001139559"/>
    </source>
</evidence>
<evidence type="ECO:0000313" key="1">
    <source>
        <dbReference type="EMBL" id="MCK6263934.1"/>
    </source>
</evidence>
<name>A0A9X1XQX7_9VIBR</name>
<sequence length="746" mass="84328">MALIDELKEILRQMAPYGWGDLFSQHGLDICASDLSSELQKPLYINRLIPGFREFAKEGNKAITPSKPAHSLLYHAFASPLVMWADTEKKVPLTKFPSLHALNVIENNVYALANLKLHQLQKHLDSSECAVVVFANQYRVSNETVHKKHADMVYSRTGITRVGNAPPFYDEKRRSFVSRFADDTHRTRVLPAKFDAYLAMKVKGSKSILGHRFNVGERGDPFSSYQDEQLEFWVPIHKLFNGSECVKGLNLDLEYSTYHANEKIKKVHDFLSDGMALKVGSKPEQRGDYPFKINENIADYDAELGILCPTIHAELIQVAKSVEKLVGLRKPFSLPLVKKRHLINLCHSSLRLMPRAVAIASRMKAGENLSIFPRSTPELLYIRHAIKNQFTGMTQDVNWQDDLKTFLETNEDNILHYVDHTGDGYVKVSAIYGGGRLNRCLNIAAYSIVSAPDLLPYCRQTEIFDNKDIKPLWSALPFALSDTRLLPNIQSHPVLYHDHIGLLDTCTAILSTRGNGKRIQTKSEGNGQQISYLPDSATGVFCAGWDTSFDVFYYQGVYTPHLAGYGIASPYSEAAAGAFSLRSGIKPDITRSFWSNHNYKYTVVPLTDQEIGVNGGVGWDGEIGPILFTEDERLLVSYADFDRVDYTKNTIGHRINYDILARIDTKEYVERIKNFALVKRDPRVTIKMKLLSYIITHTNDVRVERYLFSEVIDTGRRDCFRVIAERKHSVCLELTSPPGSLRALPI</sequence>
<protein>
    <submittedName>
        <fullName evidence="1">Uncharacterized protein</fullName>
    </submittedName>
</protein>